<name>A0A1A9I1L8_9BACT</name>
<reference evidence="2 3" key="1">
    <citation type="submission" date="2016-05" db="EMBL/GenBank/DDBJ databases">
        <title>Niabella ginsenosidivorans BS26 whole genome sequencing.</title>
        <authorList>
            <person name="Im W.T."/>
            <person name="Siddiqi M.Z."/>
        </authorList>
    </citation>
    <scope>NUCLEOTIDE SEQUENCE [LARGE SCALE GENOMIC DNA]</scope>
    <source>
        <strain evidence="2 3">BS26</strain>
    </source>
</reference>
<proteinExistence type="predicted"/>
<gene>
    <name evidence="2" type="ORF">A8C56_08105</name>
</gene>
<sequence>MNRKDFLKGAVPAFLLLANGRLLQAQEHLGPVCNRKRRLRFAIASDIHYGQEKTEFDRFLSTAIHKINGAHAEEAFDFCVLNGDIVHNDPAHYPAAKALIEQLNMKWYVTPGNHDRVTAAQWEAIWNSPVNYDFVVNGTVFLAAATSDEKGGYICPDLAWMEQQLQQYRASENVFIIIHINPAKLTKFGIDCPDFISLLKRYRNVRAVFNGHDHDEDGIKKRDGIPFIFDAHVGGDWGTDYKGFRVVELLDDNSLLTYIMNPDVKMNSAVL</sequence>
<dbReference type="InterPro" id="IPR029052">
    <property type="entry name" value="Metallo-depent_PP-like"/>
</dbReference>
<dbReference type="SUPFAM" id="SSF56300">
    <property type="entry name" value="Metallo-dependent phosphatases"/>
    <property type="match status" value="1"/>
</dbReference>
<dbReference type="KEGG" id="nia:A8C56_08105"/>
<dbReference type="Proteomes" id="UP000077667">
    <property type="component" value="Chromosome"/>
</dbReference>
<evidence type="ECO:0000313" key="3">
    <source>
        <dbReference type="Proteomes" id="UP000077667"/>
    </source>
</evidence>
<organism evidence="2 3">
    <name type="scientific">Niabella ginsenosidivorans</name>
    <dbReference type="NCBI Taxonomy" id="1176587"/>
    <lineage>
        <taxon>Bacteria</taxon>
        <taxon>Pseudomonadati</taxon>
        <taxon>Bacteroidota</taxon>
        <taxon>Chitinophagia</taxon>
        <taxon>Chitinophagales</taxon>
        <taxon>Chitinophagaceae</taxon>
        <taxon>Niabella</taxon>
    </lineage>
</organism>
<evidence type="ECO:0000259" key="1">
    <source>
        <dbReference type="Pfam" id="PF00149"/>
    </source>
</evidence>
<dbReference type="RefSeq" id="WP_067754324.1">
    <property type="nucleotide sequence ID" value="NZ_CP015772.1"/>
</dbReference>
<dbReference type="InterPro" id="IPR051918">
    <property type="entry name" value="STPP_CPPED1"/>
</dbReference>
<dbReference type="STRING" id="1176587.A8C56_08105"/>
<dbReference type="PANTHER" id="PTHR43143">
    <property type="entry name" value="METALLOPHOSPHOESTERASE, CALCINEURIN SUPERFAMILY"/>
    <property type="match status" value="1"/>
</dbReference>
<feature type="domain" description="Calcineurin-like phosphoesterase" evidence="1">
    <location>
        <begin position="39"/>
        <end position="215"/>
    </location>
</feature>
<evidence type="ECO:0000313" key="2">
    <source>
        <dbReference type="EMBL" id="ANH80949.1"/>
    </source>
</evidence>
<dbReference type="PANTHER" id="PTHR43143:SF1">
    <property type="entry name" value="SERINE_THREONINE-PROTEIN PHOSPHATASE CPPED1"/>
    <property type="match status" value="1"/>
</dbReference>
<keyword evidence="3" id="KW-1185">Reference proteome</keyword>
<dbReference type="GO" id="GO:0016787">
    <property type="term" value="F:hydrolase activity"/>
    <property type="evidence" value="ECO:0007669"/>
    <property type="project" value="InterPro"/>
</dbReference>
<accession>A0A1A9I1L8</accession>
<protein>
    <submittedName>
        <fullName evidence="2">Metallophosphoesterase</fullName>
    </submittedName>
</protein>
<dbReference type="EMBL" id="CP015772">
    <property type="protein sequence ID" value="ANH80949.1"/>
    <property type="molecule type" value="Genomic_DNA"/>
</dbReference>
<dbReference type="Gene3D" id="3.60.21.10">
    <property type="match status" value="1"/>
</dbReference>
<dbReference type="AlphaFoldDB" id="A0A1A9I1L8"/>
<dbReference type="Pfam" id="PF00149">
    <property type="entry name" value="Metallophos"/>
    <property type="match status" value="1"/>
</dbReference>
<dbReference type="OrthoDB" id="9816081at2"/>
<dbReference type="InterPro" id="IPR004843">
    <property type="entry name" value="Calcineurin-like_PHP"/>
</dbReference>